<name>A0A3N4PWB5_9BACT</name>
<organism evidence="1 2">
    <name type="scientific">Chitinophaga lutea</name>
    <dbReference type="NCBI Taxonomy" id="2488634"/>
    <lineage>
        <taxon>Bacteria</taxon>
        <taxon>Pseudomonadati</taxon>
        <taxon>Bacteroidota</taxon>
        <taxon>Chitinophagia</taxon>
        <taxon>Chitinophagales</taxon>
        <taxon>Chitinophagaceae</taxon>
        <taxon>Chitinophaga</taxon>
    </lineage>
</organism>
<keyword evidence="2" id="KW-1185">Reference proteome</keyword>
<dbReference type="OrthoDB" id="179394at2"/>
<sequence length="265" mass="29899">MQFDEYIGRWQLIPDGEPIITHSSRLLPVKRNGAPAMLKIAVEPDEKAGGAVMVWWNGEGAAKVLAHHKDALLLERAEGTRSLAAMARNGEDEAATRILCTATMRLHAPKNGPRPALKSLKDWFRDLTLHGHKYGGVITEAARMAEQLLDAQQEEVVLHGDVHHDNFLDFEERGWLAIDPKWIIGDRAFDYANIFCNPDFASATPRERFFSRLQTVTEMTGIDRQRMLRWTLAWTGLSAVWFLEDNMNADIDLAIGEMALAELRK</sequence>
<dbReference type="AlphaFoldDB" id="A0A3N4PWB5"/>
<dbReference type="RefSeq" id="WP_123844612.1">
    <property type="nucleotide sequence ID" value="NZ_RPDH01000001.1"/>
</dbReference>
<evidence type="ECO:0000313" key="2">
    <source>
        <dbReference type="Proteomes" id="UP000278351"/>
    </source>
</evidence>
<dbReference type="Pfam" id="PF04655">
    <property type="entry name" value="APH_6_hur"/>
    <property type="match status" value="1"/>
</dbReference>
<dbReference type="EMBL" id="RPDH01000001">
    <property type="protein sequence ID" value="RPE12168.1"/>
    <property type="molecule type" value="Genomic_DNA"/>
</dbReference>
<dbReference type="Proteomes" id="UP000278351">
    <property type="component" value="Unassembled WGS sequence"/>
</dbReference>
<dbReference type="GO" id="GO:0019748">
    <property type="term" value="P:secondary metabolic process"/>
    <property type="evidence" value="ECO:0007669"/>
    <property type="project" value="InterPro"/>
</dbReference>
<gene>
    <name evidence="1" type="ORF">EGT74_01010</name>
</gene>
<dbReference type="GO" id="GO:0016773">
    <property type="term" value="F:phosphotransferase activity, alcohol group as acceptor"/>
    <property type="evidence" value="ECO:0007669"/>
    <property type="project" value="InterPro"/>
</dbReference>
<protein>
    <submittedName>
        <fullName evidence="1">APH(6) family putative aminoglycoside O-phosphotransferase</fullName>
    </submittedName>
</protein>
<keyword evidence="1" id="KW-0808">Transferase</keyword>
<dbReference type="InterPro" id="IPR011009">
    <property type="entry name" value="Kinase-like_dom_sf"/>
</dbReference>
<evidence type="ECO:0000313" key="1">
    <source>
        <dbReference type="EMBL" id="RPE12168.1"/>
    </source>
</evidence>
<comment type="caution">
    <text evidence="1">The sequence shown here is derived from an EMBL/GenBank/DDBJ whole genome shotgun (WGS) entry which is preliminary data.</text>
</comment>
<dbReference type="SUPFAM" id="SSF56112">
    <property type="entry name" value="Protein kinase-like (PK-like)"/>
    <property type="match status" value="1"/>
</dbReference>
<proteinExistence type="predicted"/>
<dbReference type="Gene3D" id="3.90.1200.10">
    <property type="match status" value="1"/>
</dbReference>
<accession>A0A3N4PWB5</accession>
<reference evidence="1 2" key="1">
    <citation type="submission" date="2018-11" db="EMBL/GenBank/DDBJ databases">
        <title>Chitinophaga lutea sp.nov., isolate from arsenic contaminated soil.</title>
        <authorList>
            <person name="Zong Y."/>
        </authorList>
    </citation>
    <scope>NUCLEOTIDE SEQUENCE [LARGE SCALE GENOMIC DNA]</scope>
    <source>
        <strain evidence="1 2">ZY74</strain>
    </source>
</reference>
<dbReference type="InterPro" id="IPR006748">
    <property type="entry name" value="NH2Glyco/OHUrea_AB-resist_kin"/>
</dbReference>